<comment type="caution">
    <text evidence="2">The sequence shown here is derived from an EMBL/GenBank/DDBJ whole genome shotgun (WGS) entry which is preliminary data.</text>
</comment>
<dbReference type="Proteomes" id="UP001184861">
    <property type="component" value="Unassembled WGS sequence"/>
</dbReference>
<protein>
    <recommendedName>
        <fullName evidence="4">Lipocalin-like domain-containing protein</fullName>
    </recommendedName>
</protein>
<dbReference type="RefSeq" id="WP_309944114.1">
    <property type="nucleotide sequence ID" value="NZ_JAVDQY010000001.1"/>
</dbReference>
<keyword evidence="1" id="KW-0732">Signal</keyword>
<evidence type="ECO:0008006" key="4">
    <source>
        <dbReference type="Google" id="ProtNLM"/>
    </source>
</evidence>
<accession>A0AAE4C0S8</accession>
<proteinExistence type="predicted"/>
<organism evidence="2 3">
    <name type="scientific">Chryseobacterium rhizosphaerae</name>
    <dbReference type="NCBI Taxonomy" id="395937"/>
    <lineage>
        <taxon>Bacteria</taxon>
        <taxon>Pseudomonadati</taxon>
        <taxon>Bacteroidota</taxon>
        <taxon>Flavobacteriia</taxon>
        <taxon>Flavobacteriales</taxon>
        <taxon>Weeksellaceae</taxon>
        <taxon>Chryseobacterium group</taxon>
        <taxon>Chryseobacterium</taxon>
    </lineage>
</organism>
<feature type="chain" id="PRO_5041954993" description="Lipocalin-like domain-containing protein" evidence="1">
    <location>
        <begin position="22"/>
        <end position="129"/>
    </location>
</feature>
<name>A0AAE4C0S8_9FLAO</name>
<gene>
    <name evidence="2" type="ORF">J2787_000178</name>
</gene>
<dbReference type="AlphaFoldDB" id="A0AAE4C0S8"/>
<evidence type="ECO:0000313" key="2">
    <source>
        <dbReference type="EMBL" id="MDR6524808.1"/>
    </source>
</evidence>
<feature type="signal peptide" evidence="1">
    <location>
        <begin position="1"/>
        <end position="21"/>
    </location>
</feature>
<dbReference type="PROSITE" id="PS51257">
    <property type="entry name" value="PROKAR_LIPOPROTEIN"/>
    <property type="match status" value="1"/>
</dbReference>
<dbReference type="EMBL" id="JAVDQY010000001">
    <property type="protein sequence ID" value="MDR6524808.1"/>
    <property type="molecule type" value="Genomic_DNA"/>
</dbReference>
<evidence type="ECO:0000313" key="3">
    <source>
        <dbReference type="Proteomes" id="UP001184861"/>
    </source>
</evidence>
<reference evidence="2" key="1">
    <citation type="submission" date="2023-07" db="EMBL/GenBank/DDBJ databases">
        <title>Sorghum-associated microbial communities from plants grown in Nebraska, USA.</title>
        <authorList>
            <person name="Schachtman D."/>
        </authorList>
    </citation>
    <scope>NUCLEOTIDE SEQUENCE</scope>
    <source>
        <strain evidence="2">DS2360</strain>
    </source>
</reference>
<evidence type="ECO:0000256" key="1">
    <source>
        <dbReference type="SAM" id="SignalP"/>
    </source>
</evidence>
<sequence length="129" mass="15248">MLKFRLLSVFFPLFLMFSCSSNQLIGSWQFVDVYDGEKQEVSPLIQKGKTSQHETAVLTFHKNRSFSSMDDSGVYQKKNNILKMKYNDLKDTAQMKITYINHDYLLLFSMTKNPKTWLYKKLNQKRAEE</sequence>